<dbReference type="GeneID" id="28802886"/>
<dbReference type="OrthoDB" id="27456at10239"/>
<dbReference type="RefSeq" id="YP_009276568.1">
    <property type="nucleotide sequence ID" value="NC_030942.1"/>
</dbReference>
<dbReference type="InterPro" id="IPR001387">
    <property type="entry name" value="Cro/C1-type_HTH"/>
</dbReference>
<evidence type="ECO:0000313" key="2">
    <source>
        <dbReference type="EMBL" id="ANA85249.1"/>
    </source>
</evidence>
<evidence type="ECO:0000259" key="1">
    <source>
        <dbReference type="PROSITE" id="PS50943"/>
    </source>
</evidence>
<dbReference type="InterPro" id="IPR010982">
    <property type="entry name" value="Lambda_DNA-bd_dom_sf"/>
</dbReference>
<protein>
    <submittedName>
        <fullName evidence="2">CRO protein</fullName>
    </submittedName>
</protein>
<reference evidence="3" key="1">
    <citation type="submission" date="2016-03" db="EMBL/GenBank/DDBJ databases">
        <authorList>
            <person name="Ploux O."/>
        </authorList>
    </citation>
    <scope>NUCLEOTIDE SEQUENCE [LARGE SCALE GENOMIC DNA]</scope>
</reference>
<dbReference type="Pfam" id="PF01381">
    <property type="entry name" value="HTH_3"/>
    <property type="match status" value="1"/>
</dbReference>
<accession>A0A166XZN4</accession>
<gene>
    <name evidence="2" type="primary">41</name>
    <name evidence="2" type="ORF">PBI_BRITBRAT_41</name>
</gene>
<organism evidence="2 3">
    <name type="scientific">Gordonia phage BritBrat</name>
    <dbReference type="NCBI Taxonomy" id="1838064"/>
    <lineage>
        <taxon>Viruses</taxon>
        <taxon>Duplodnaviria</taxon>
        <taxon>Heunggongvirae</taxon>
        <taxon>Uroviricota</taxon>
        <taxon>Caudoviricetes</taxon>
        <taxon>Britbratvirus</taxon>
        <taxon>Britbratvirus britbrat</taxon>
    </lineage>
</organism>
<feature type="domain" description="HTH cro/C1-type" evidence="1">
    <location>
        <begin position="23"/>
        <end position="78"/>
    </location>
</feature>
<dbReference type="SUPFAM" id="SSF47413">
    <property type="entry name" value="lambda repressor-like DNA-binding domains"/>
    <property type="match status" value="1"/>
</dbReference>
<dbReference type="Proteomes" id="UP000202279">
    <property type="component" value="Segment"/>
</dbReference>
<dbReference type="CDD" id="cd00093">
    <property type="entry name" value="HTH_XRE"/>
    <property type="match status" value="1"/>
</dbReference>
<evidence type="ECO:0000313" key="3">
    <source>
        <dbReference type="Proteomes" id="UP000202279"/>
    </source>
</evidence>
<dbReference type="GO" id="GO:0003677">
    <property type="term" value="F:DNA binding"/>
    <property type="evidence" value="ECO:0007669"/>
    <property type="project" value="InterPro"/>
</dbReference>
<name>A0A166XZN4_9CAUD</name>
<dbReference type="KEGG" id="vg:28802886"/>
<dbReference type="EMBL" id="KU998233">
    <property type="protein sequence ID" value="ANA85249.1"/>
    <property type="molecule type" value="Genomic_DNA"/>
</dbReference>
<dbReference type="PROSITE" id="PS50943">
    <property type="entry name" value="HTH_CROC1"/>
    <property type="match status" value="1"/>
</dbReference>
<dbReference type="Gene3D" id="1.10.260.40">
    <property type="entry name" value="lambda repressor-like DNA-binding domains"/>
    <property type="match status" value="1"/>
</dbReference>
<dbReference type="SMART" id="SM00530">
    <property type="entry name" value="HTH_XRE"/>
    <property type="match status" value="1"/>
</dbReference>
<sequence length="103" mass="12150">MRRKRPPRQRKEYWMRVKDPAAIRRRRKWKRFSQDELAYLVNKSQQSISLIEQGKMRTISEDFAIAIAARLDVPWEELFEAHEIEVGTAVSSDVHSDGKRVPA</sequence>
<keyword evidence="3" id="KW-1185">Reference proteome</keyword>
<proteinExistence type="predicted"/>